<organism evidence="5 6">
    <name type="scientific">Thermosipho ferrireducens</name>
    <dbReference type="NCBI Taxonomy" id="2571116"/>
    <lineage>
        <taxon>Bacteria</taxon>
        <taxon>Thermotogati</taxon>
        <taxon>Thermotogota</taxon>
        <taxon>Thermotogae</taxon>
        <taxon>Thermotogales</taxon>
        <taxon>Fervidobacteriaceae</taxon>
        <taxon>Thermosipho</taxon>
    </lineage>
</organism>
<keyword evidence="2" id="KW-0012">Acyltransferase</keyword>
<reference evidence="5 6" key="1">
    <citation type="submission" date="2021-03" db="EMBL/GenBank/DDBJ databases">
        <title>Thermosipho ferrireducens sp.nov., an anaerobic thermophilic iron-reducing bacterium isolated from a deep-sea hydrothermal sulfide deposits.</title>
        <authorList>
            <person name="Zeng X."/>
            <person name="Chen Y."/>
            <person name="Shao Z."/>
        </authorList>
    </citation>
    <scope>NUCLEOTIDE SEQUENCE [LARGE SCALE GENOMIC DNA]</scope>
    <source>
        <strain evidence="5 6">JL129W03</strain>
    </source>
</reference>
<dbReference type="Proteomes" id="UP000671862">
    <property type="component" value="Chromosome"/>
</dbReference>
<evidence type="ECO:0000313" key="6">
    <source>
        <dbReference type="Proteomes" id="UP000671862"/>
    </source>
</evidence>
<dbReference type="InterPro" id="IPR013747">
    <property type="entry name" value="ACP_syn_III_C"/>
</dbReference>
<protein>
    <submittedName>
        <fullName evidence="5">3-oxoacyl-ACP synthase</fullName>
    </submittedName>
</protein>
<accession>A0ABX7S6C8</accession>
<dbReference type="Gene3D" id="3.40.47.10">
    <property type="match status" value="1"/>
</dbReference>
<evidence type="ECO:0000256" key="2">
    <source>
        <dbReference type="ARBA" id="ARBA00023315"/>
    </source>
</evidence>
<dbReference type="Pfam" id="PF08541">
    <property type="entry name" value="ACP_syn_III_C"/>
    <property type="match status" value="1"/>
</dbReference>
<dbReference type="PANTHER" id="PTHR34069">
    <property type="entry name" value="3-OXOACYL-[ACYL-CARRIER-PROTEIN] SYNTHASE 3"/>
    <property type="match status" value="1"/>
</dbReference>
<dbReference type="InterPro" id="IPR016039">
    <property type="entry name" value="Thiolase-like"/>
</dbReference>
<dbReference type="NCBIfam" id="NF005308">
    <property type="entry name" value="PRK06840.1"/>
    <property type="match status" value="1"/>
</dbReference>
<name>A0ABX7S6C8_9BACT</name>
<proteinExistence type="predicted"/>
<feature type="domain" description="Beta-ketoacyl-[acyl-carrier-protein] synthase III N-terminal" evidence="4">
    <location>
        <begin position="107"/>
        <end position="188"/>
    </location>
</feature>
<dbReference type="RefSeq" id="WP_207566158.1">
    <property type="nucleotide sequence ID" value="NZ_CP071446.1"/>
</dbReference>
<dbReference type="Pfam" id="PF08545">
    <property type="entry name" value="ACP_syn_III"/>
    <property type="match status" value="1"/>
</dbReference>
<evidence type="ECO:0000313" key="5">
    <source>
        <dbReference type="EMBL" id="QTA37433.1"/>
    </source>
</evidence>
<dbReference type="SUPFAM" id="SSF53901">
    <property type="entry name" value="Thiolase-like"/>
    <property type="match status" value="1"/>
</dbReference>
<evidence type="ECO:0000259" key="4">
    <source>
        <dbReference type="Pfam" id="PF08545"/>
    </source>
</evidence>
<sequence length="337" mass="37423">MHIGIIGLGVYVPENYMTYKDISQITGIPENVVRDKMGIVKKPIPSQKDTTSFMGIMAAKEAIENAGISPGEIDVVIWNGAQHKDYPNWLAGVKVAYEIGAFNSWSFDMEAMCGSMIVGMEVAKSLMMANSDINTVLLVSGYRNVDMINYNHKPTSFMFDVGAGGSAVILKKNARKNVVFSTHSIVDGSFSEDVIVPVFGSKKWPPKREDVENFYFHIYQPDVFKEKLSKVTLSNFYDVIDKALEKSGFTRKDIGYLAILHIKRSAHIEVLKTLKLSENQTTYLENYGHIGQNDQIISIVEGLSSGKIKNGTLIVMVGAGVGWTWNAGVIKWGDYRE</sequence>
<dbReference type="InterPro" id="IPR013751">
    <property type="entry name" value="ACP_syn_III_N"/>
</dbReference>
<evidence type="ECO:0000256" key="1">
    <source>
        <dbReference type="ARBA" id="ARBA00022679"/>
    </source>
</evidence>
<dbReference type="PANTHER" id="PTHR34069:SF2">
    <property type="entry name" value="BETA-KETOACYL-[ACYL-CARRIER-PROTEIN] SYNTHASE III"/>
    <property type="match status" value="1"/>
</dbReference>
<dbReference type="EMBL" id="CP071446">
    <property type="protein sequence ID" value="QTA37433.1"/>
    <property type="molecule type" value="Genomic_DNA"/>
</dbReference>
<gene>
    <name evidence="5" type="ORF">JYK00_06750</name>
</gene>
<feature type="domain" description="Beta-ketoacyl-[acyl-carrier-protein] synthase III C-terminal" evidence="3">
    <location>
        <begin position="244"/>
        <end position="332"/>
    </location>
</feature>
<keyword evidence="6" id="KW-1185">Reference proteome</keyword>
<evidence type="ECO:0000259" key="3">
    <source>
        <dbReference type="Pfam" id="PF08541"/>
    </source>
</evidence>
<keyword evidence="1" id="KW-0808">Transferase</keyword>